<feature type="transmembrane region" description="Helical" evidence="2">
    <location>
        <begin position="276"/>
        <end position="296"/>
    </location>
</feature>
<feature type="compositionally biased region" description="Basic and acidic residues" evidence="1">
    <location>
        <begin position="330"/>
        <end position="345"/>
    </location>
</feature>
<reference evidence="3 4" key="1">
    <citation type="submission" date="2007-06" db="EMBL/GenBank/DDBJ databases">
        <authorList>
            <person name="Shimkets L."/>
            <person name="Ferriera S."/>
            <person name="Johnson J."/>
            <person name="Kravitz S."/>
            <person name="Beeson K."/>
            <person name="Sutton G."/>
            <person name="Rogers Y.-H."/>
            <person name="Friedman R."/>
            <person name="Frazier M."/>
            <person name="Venter J.C."/>
        </authorList>
    </citation>
    <scope>NUCLEOTIDE SEQUENCE [LARGE SCALE GENOMIC DNA]</scope>
    <source>
        <strain evidence="3 4">SIR-1</strain>
    </source>
</reference>
<dbReference type="STRING" id="391625.PPSIR1_16050"/>
<accession>A6GAT8</accession>
<keyword evidence="2" id="KW-0812">Transmembrane</keyword>
<dbReference type="OrthoDB" id="9830916at2"/>
<feature type="transmembrane region" description="Helical" evidence="2">
    <location>
        <begin position="136"/>
        <end position="154"/>
    </location>
</feature>
<feature type="compositionally biased region" description="Acidic residues" evidence="1">
    <location>
        <begin position="350"/>
        <end position="359"/>
    </location>
</feature>
<dbReference type="RefSeq" id="WP_006973830.1">
    <property type="nucleotide sequence ID" value="NZ_ABCS01000053.1"/>
</dbReference>
<protein>
    <submittedName>
        <fullName evidence="3">Uncharacterized protein</fullName>
    </submittedName>
</protein>
<evidence type="ECO:0000256" key="1">
    <source>
        <dbReference type="SAM" id="MobiDB-lite"/>
    </source>
</evidence>
<keyword evidence="2" id="KW-1133">Transmembrane helix</keyword>
<feature type="transmembrane region" description="Helical" evidence="2">
    <location>
        <begin position="204"/>
        <end position="229"/>
    </location>
</feature>
<sequence>MISLPRNVALIGVLGLLIAVIASVWAGGERTRAVAVGAMAEDALVELGLLAGVRDDAGALQREEPMAVEVIQDGGPMWVREVVEEAVGEDPAFAVGNSPHLMRVEVVDGRGGVALALHLWRAGWDLRVPEPRRIRVAPWAAVLGAVLGAFAGVFTRRGSVALLCAGLLAQIALGLAPISTAVFPPQTLVEAWGSSPLARRIVELAQTMTTTHQAIAAAFVALCLVLVAFDHRSSKEREDALDLGSAGLVAIASTVGVVAWIEAASRSSLLASLHHGAGWVTFLGLGMLAVPVVYLARQRQQEERDERGILSGTSPVAEAPVAEVPEEAADERAEEQTPAPERSEAASEADPAEDATEDA</sequence>
<dbReference type="EMBL" id="ABCS01000053">
    <property type="protein sequence ID" value="EDM77029.1"/>
    <property type="molecule type" value="Genomic_DNA"/>
</dbReference>
<keyword evidence="4" id="KW-1185">Reference proteome</keyword>
<keyword evidence="2" id="KW-0472">Membrane</keyword>
<feature type="transmembrane region" description="Helical" evidence="2">
    <location>
        <begin position="241"/>
        <end position="261"/>
    </location>
</feature>
<evidence type="ECO:0000313" key="4">
    <source>
        <dbReference type="Proteomes" id="UP000005801"/>
    </source>
</evidence>
<evidence type="ECO:0000256" key="2">
    <source>
        <dbReference type="SAM" id="Phobius"/>
    </source>
</evidence>
<dbReference type="Proteomes" id="UP000005801">
    <property type="component" value="Unassembled WGS sequence"/>
</dbReference>
<organism evidence="3 4">
    <name type="scientific">Plesiocystis pacifica SIR-1</name>
    <dbReference type="NCBI Taxonomy" id="391625"/>
    <lineage>
        <taxon>Bacteria</taxon>
        <taxon>Pseudomonadati</taxon>
        <taxon>Myxococcota</taxon>
        <taxon>Polyangia</taxon>
        <taxon>Nannocystales</taxon>
        <taxon>Nannocystaceae</taxon>
        <taxon>Plesiocystis</taxon>
    </lineage>
</organism>
<name>A6GAT8_9BACT</name>
<feature type="transmembrane region" description="Helical" evidence="2">
    <location>
        <begin position="161"/>
        <end position="184"/>
    </location>
</feature>
<gene>
    <name evidence="3" type="ORF">PPSIR1_16050</name>
</gene>
<feature type="region of interest" description="Disordered" evidence="1">
    <location>
        <begin position="304"/>
        <end position="359"/>
    </location>
</feature>
<proteinExistence type="predicted"/>
<evidence type="ECO:0000313" key="3">
    <source>
        <dbReference type="EMBL" id="EDM77029.1"/>
    </source>
</evidence>
<comment type="caution">
    <text evidence="3">The sequence shown here is derived from an EMBL/GenBank/DDBJ whole genome shotgun (WGS) entry which is preliminary data.</text>
</comment>
<dbReference type="AlphaFoldDB" id="A6GAT8"/>